<comment type="caution">
    <text evidence="1">The sequence shown here is derived from an EMBL/GenBank/DDBJ whole genome shotgun (WGS) entry which is preliminary data.</text>
</comment>
<name>A0AAV1NSS8_SCOSC</name>
<evidence type="ECO:0000313" key="1">
    <source>
        <dbReference type="EMBL" id="CAK6962696.1"/>
    </source>
</evidence>
<dbReference type="Proteomes" id="UP001314229">
    <property type="component" value="Unassembled WGS sequence"/>
</dbReference>
<protein>
    <submittedName>
        <fullName evidence="1">Uncharacterized protein</fullName>
    </submittedName>
</protein>
<evidence type="ECO:0000313" key="2">
    <source>
        <dbReference type="Proteomes" id="UP001314229"/>
    </source>
</evidence>
<proteinExistence type="predicted"/>
<feature type="non-terminal residue" evidence="1">
    <location>
        <position position="51"/>
    </location>
</feature>
<accession>A0AAV1NSS8</accession>
<sequence length="51" mass="5568">MGLIDRWSSLSWQPVQVRMYGVSCPKVQEGGGVRVFIIHSANGQQTPAAPK</sequence>
<reference evidence="1 2" key="1">
    <citation type="submission" date="2024-01" db="EMBL/GenBank/DDBJ databases">
        <authorList>
            <person name="Alioto T."/>
            <person name="Alioto T."/>
            <person name="Gomez Garrido J."/>
        </authorList>
    </citation>
    <scope>NUCLEOTIDE SEQUENCE [LARGE SCALE GENOMIC DNA]</scope>
</reference>
<dbReference type="EMBL" id="CAWUFR010000059">
    <property type="protein sequence ID" value="CAK6962696.1"/>
    <property type="molecule type" value="Genomic_DNA"/>
</dbReference>
<organism evidence="1 2">
    <name type="scientific">Scomber scombrus</name>
    <name type="common">Atlantic mackerel</name>
    <name type="synonym">Scomber vernalis</name>
    <dbReference type="NCBI Taxonomy" id="13677"/>
    <lineage>
        <taxon>Eukaryota</taxon>
        <taxon>Metazoa</taxon>
        <taxon>Chordata</taxon>
        <taxon>Craniata</taxon>
        <taxon>Vertebrata</taxon>
        <taxon>Euteleostomi</taxon>
        <taxon>Actinopterygii</taxon>
        <taxon>Neopterygii</taxon>
        <taxon>Teleostei</taxon>
        <taxon>Neoteleostei</taxon>
        <taxon>Acanthomorphata</taxon>
        <taxon>Pelagiaria</taxon>
        <taxon>Scombriformes</taxon>
        <taxon>Scombridae</taxon>
        <taxon>Scomber</taxon>
    </lineage>
</organism>
<gene>
    <name evidence="1" type="ORF">FSCOSCO3_A003608</name>
</gene>
<dbReference type="AlphaFoldDB" id="A0AAV1NSS8"/>
<keyword evidence="2" id="KW-1185">Reference proteome</keyword>